<comment type="caution">
    <text evidence="4">The sequence shown here is derived from an EMBL/GenBank/DDBJ whole genome shotgun (WGS) entry which is preliminary data.</text>
</comment>
<dbReference type="EMBL" id="JAAGSC010000031">
    <property type="protein sequence ID" value="NDY94457.1"/>
    <property type="molecule type" value="Genomic_DNA"/>
</dbReference>
<keyword evidence="3" id="KW-0472">Membrane</keyword>
<evidence type="ECO:0000256" key="1">
    <source>
        <dbReference type="SAM" id="Coils"/>
    </source>
</evidence>
<dbReference type="SUPFAM" id="SSF57997">
    <property type="entry name" value="Tropomyosin"/>
    <property type="match status" value="1"/>
</dbReference>
<proteinExistence type="predicted"/>
<dbReference type="RefSeq" id="WP_164209645.1">
    <property type="nucleotide sequence ID" value="NZ_JAAGSC010000031.1"/>
</dbReference>
<sequence>MSSNEDKTVESGGQSESEREPPSSPEPPRRGGRVLGTLALLLALAALGLSGWLAYQAYLEPVDGQASSDRSWLEEQLQVLPALEQKVDSLAEQLVTLERRQQSQDDRADRIEDRLDSRVDQLGSLEQGLGRVDERTEGLVRRVDGLEQQLADRKGETADLSRRLEDAVQQLDARGDLQREVDRDLRQQMLMLEAAGLLRIGQDLAEVRGNSREAQRAFERARERLSAAENARLDPVMRTLAREIEALAAHDPLNLDAELARLERLGRASENWPLQLPEAESAAETANEGDGWRDRLGRTFGALVRVESRDSLGRDEEQFEAAREQLRLRLVAAELALLRRDAATLAVQAEAAAGLLEEWFVVDAEPVAAAREQLQRLAGLDLSPDLPALGAALEQLQARLDES</sequence>
<dbReference type="PANTHER" id="PTHR38043:SF1">
    <property type="entry name" value="PROTEIN HEMX"/>
    <property type="match status" value="1"/>
</dbReference>
<dbReference type="Pfam" id="PF04375">
    <property type="entry name" value="HemX"/>
    <property type="match status" value="1"/>
</dbReference>
<dbReference type="Proteomes" id="UP000484885">
    <property type="component" value="Unassembled WGS sequence"/>
</dbReference>
<keyword evidence="1" id="KW-0175">Coiled coil</keyword>
<keyword evidence="3" id="KW-0812">Transmembrane</keyword>
<keyword evidence="5" id="KW-1185">Reference proteome</keyword>
<protein>
    <recommendedName>
        <fullName evidence="6">Uroporphyrin-3 C-methyltransferase</fullName>
    </recommendedName>
</protein>
<evidence type="ECO:0000313" key="5">
    <source>
        <dbReference type="Proteomes" id="UP000484885"/>
    </source>
</evidence>
<evidence type="ECO:0000256" key="3">
    <source>
        <dbReference type="SAM" id="Phobius"/>
    </source>
</evidence>
<dbReference type="Gene3D" id="1.20.5.170">
    <property type="match status" value="1"/>
</dbReference>
<organism evidence="4 5">
    <name type="scientific">Wenzhouxiangella limi</name>
    <dbReference type="NCBI Taxonomy" id="2707351"/>
    <lineage>
        <taxon>Bacteria</taxon>
        <taxon>Pseudomonadati</taxon>
        <taxon>Pseudomonadota</taxon>
        <taxon>Gammaproteobacteria</taxon>
        <taxon>Chromatiales</taxon>
        <taxon>Wenzhouxiangellaceae</taxon>
        <taxon>Wenzhouxiangella</taxon>
    </lineage>
</organism>
<evidence type="ECO:0008006" key="6">
    <source>
        <dbReference type="Google" id="ProtNLM"/>
    </source>
</evidence>
<dbReference type="PANTHER" id="PTHR38043">
    <property type="entry name" value="PROTEIN HEMX"/>
    <property type="match status" value="1"/>
</dbReference>
<feature type="region of interest" description="Disordered" evidence="2">
    <location>
        <begin position="1"/>
        <end position="32"/>
    </location>
</feature>
<evidence type="ECO:0000256" key="2">
    <source>
        <dbReference type="SAM" id="MobiDB-lite"/>
    </source>
</evidence>
<feature type="transmembrane region" description="Helical" evidence="3">
    <location>
        <begin position="34"/>
        <end position="55"/>
    </location>
</feature>
<evidence type="ECO:0000313" key="4">
    <source>
        <dbReference type="EMBL" id="NDY94457.1"/>
    </source>
</evidence>
<keyword evidence="3" id="KW-1133">Transmembrane helix</keyword>
<dbReference type="AlphaFoldDB" id="A0A845USB8"/>
<gene>
    <name evidence="4" type="ORF">G3I74_01765</name>
</gene>
<feature type="coiled-coil region" evidence="1">
    <location>
        <begin position="204"/>
        <end position="231"/>
    </location>
</feature>
<dbReference type="InterPro" id="IPR007470">
    <property type="entry name" value="HemX"/>
</dbReference>
<feature type="coiled-coil region" evidence="1">
    <location>
        <begin position="73"/>
        <end position="114"/>
    </location>
</feature>
<accession>A0A845USB8</accession>
<reference evidence="4 5" key="1">
    <citation type="submission" date="2020-02" db="EMBL/GenBank/DDBJ databases">
        <authorList>
            <person name="Zhang X.-Y."/>
        </authorList>
    </citation>
    <scope>NUCLEOTIDE SEQUENCE [LARGE SCALE GENOMIC DNA]</scope>
    <source>
        <strain evidence="4 5">C33</strain>
    </source>
</reference>
<name>A0A845USB8_9GAMM</name>